<evidence type="ECO:0000256" key="2">
    <source>
        <dbReference type="ARBA" id="ARBA00022803"/>
    </source>
</evidence>
<dbReference type="SUPFAM" id="SSF48452">
    <property type="entry name" value="TPR-like"/>
    <property type="match status" value="1"/>
</dbReference>
<name>A0A812TUP2_SYMPI</name>
<dbReference type="PANTHER" id="PTHR22904:SF523">
    <property type="entry name" value="STRESS-INDUCED-PHOSPHOPROTEIN 1"/>
    <property type="match status" value="1"/>
</dbReference>
<dbReference type="InterPro" id="IPR016098">
    <property type="entry name" value="CAP/MinC_C"/>
</dbReference>
<organism evidence="5 6">
    <name type="scientific">Symbiodinium pilosum</name>
    <name type="common">Dinoflagellate</name>
    <dbReference type="NCBI Taxonomy" id="2952"/>
    <lineage>
        <taxon>Eukaryota</taxon>
        <taxon>Sar</taxon>
        <taxon>Alveolata</taxon>
        <taxon>Dinophyceae</taxon>
        <taxon>Suessiales</taxon>
        <taxon>Symbiodiniaceae</taxon>
        <taxon>Symbiodinium</taxon>
    </lineage>
</organism>
<dbReference type="InterPro" id="IPR019734">
    <property type="entry name" value="TPR_rpt"/>
</dbReference>
<dbReference type="GO" id="GO:0051879">
    <property type="term" value="F:Hsp90 protein binding"/>
    <property type="evidence" value="ECO:0007669"/>
    <property type="project" value="TreeGrafter"/>
</dbReference>
<evidence type="ECO:0000313" key="5">
    <source>
        <dbReference type="EMBL" id="CAE7538356.1"/>
    </source>
</evidence>
<protein>
    <submittedName>
        <fullName evidence="5">Sgta protein</fullName>
    </submittedName>
</protein>
<dbReference type="PANTHER" id="PTHR22904">
    <property type="entry name" value="TPR REPEAT CONTAINING PROTEIN"/>
    <property type="match status" value="1"/>
</dbReference>
<dbReference type="Gene3D" id="1.25.40.10">
    <property type="entry name" value="Tetratricopeptide repeat domain"/>
    <property type="match status" value="1"/>
</dbReference>
<evidence type="ECO:0000313" key="6">
    <source>
        <dbReference type="Proteomes" id="UP000649617"/>
    </source>
</evidence>
<feature type="repeat" description="TPR" evidence="3">
    <location>
        <begin position="284"/>
        <end position="317"/>
    </location>
</feature>
<dbReference type="Proteomes" id="UP000649617">
    <property type="component" value="Unassembled WGS sequence"/>
</dbReference>
<proteinExistence type="predicted"/>
<keyword evidence="2 3" id="KW-0802">TPR repeat</keyword>
<evidence type="ECO:0000256" key="4">
    <source>
        <dbReference type="SAM" id="MobiDB-lite"/>
    </source>
</evidence>
<keyword evidence="6" id="KW-1185">Reference proteome</keyword>
<dbReference type="SMART" id="SM00028">
    <property type="entry name" value="TPR"/>
    <property type="match status" value="3"/>
</dbReference>
<comment type="caution">
    <text evidence="5">The sequence shown here is derived from an EMBL/GenBank/DDBJ whole genome shotgun (WGS) entry which is preliminary data.</text>
</comment>
<feature type="region of interest" description="Disordered" evidence="4">
    <location>
        <begin position="225"/>
        <end position="246"/>
    </location>
</feature>
<gene>
    <name evidence="5" type="primary">Sgta</name>
    <name evidence="5" type="ORF">SPIL2461_LOCUS14243</name>
</gene>
<dbReference type="Gene3D" id="2.160.20.70">
    <property type="match status" value="1"/>
</dbReference>
<dbReference type="Pfam" id="PF14559">
    <property type="entry name" value="TPR_19"/>
    <property type="match status" value="1"/>
</dbReference>
<keyword evidence="1" id="KW-0677">Repeat</keyword>
<evidence type="ECO:0000256" key="1">
    <source>
        <dbReference type="ARBA" id="ARBA00022737"/>
    </source>
</evidence>
<dbReference type="OrthoDB" id="412869at2759"/>
<feature type="region of interest" description="Disordered" evidence="4">
    <location>
        <begin position="1"/>
        <end position="44"/>
    </location>
</feature>
<dbReference type="InterPro" id="IPR011990">
    <property type="entry name" value="TPR-like_helical_dom_sf"/>
</dbReference>
<feature type="non-terminal residue" evidence="5">
    <location>
        <position position="360"/>
    </location>
</feature>
<feature type="compositionally biased region" description="Basic and acidic residues" evidence="4">
    <location>
        <begin position="7"/>
        <end position="17"/>
    </location>
</feature>
<accession>A0A812TUP2</accession>
<evidence type="ECO:0000256" key="3">
    <source>
        <dbReference type="PROSITE-ProRule" id="PRU00339"/>
    </source>
</evidence>
<sequence length="360" mass="39494">ADALCRQADEQDKKEEAASNQALGLADGPTGPPTAKAEKEIEELQGHSKRREDFIAWSQSREVSVSHTDVFGQVQLSAAEYKGKAVRIKNSTGVAYVVPEDAGLLKLMVDKCSDVSIHVQSSVITSTVELYKCRRLELHLDHPLGTLQVDECDESVAVKFAERDHVGKAYHQNSPGFSISWGLCGTSNSTMVGKAGAFQLLTCMVDAALRTDAVRRGEGEFPLDFGTATAVPDQPEPEAVPADEQRRQEAEKHRLAGNDMFRASDFSQAAALYSLALQLAPELGAVWANRAQCWLKLGNHEKALADAKKCTEVEPMNPKGWFRQGISLHAMQRYTDAIPALLEAGFKKVCEGQWDWLRID</sequence>
<reference evidence="5" key="1">
    <citation type="submission" date="2021-02" db="EMBL/GenBank/DDBJ databases">
        <authorList>
            <person name="Dougan E. K."/>
            <person name="Rhodes N."/>
            <person name="Thang M."/>
            <person name="Chan C."/>
        </authorList>
    </citation>
    <scope>NUCLEOTIDE SEQUENCE</scope>
</reference>
<dbReference type="PROSITE" id="PS50005">
    <property type="entry name" value="TPR"/>
    <property type="match status" value="1"/>
</dbReference>
<dbReference type="EMBL" id="CAJNIZ010032580">
    <property type="protein sequence ID" value="CAE7538356.1"/>
    <property type="molecule type" value="Genomic_DNA"/>
</dbReference>
<dbReference type="AlphaFoldDB" id="A0A812TUP2"/>